<sequence>MTSAGVKENRSDEPDFATGLTVGFLLSFALTLLTAPVQGKEFRAQTAEKAQQKKTSLQETKTEKLEELQKKKASFQEAKTEKLEAFQQKKEQKKLDAEKKKAAKQAEKQAKRDKFYQSGQIRYELIRGEMNGLKEEAEKVANRDAKNKNFAEHI</sequence>
<evidence type="ECO:0000313" key="3">
    <source>
        <dbReference type="EMBL" id="RKD75635.1"/>
    </source>
</evidence>
<evidence type="ECO:0000256" key="1">
    <source>
        <dbReference type="SAM" id="MobiDB-lite"/>
    </source>
</evidence>
<dbReference type="AlphaFoldDB" id="A0A419V6M1"/>
<keyword evidence="2" id="KW-0472">Membrane</keyword>
<name>A0A419V6M1_9BACL</name>
<proteinExistence type="predicted"/>
<dbReference type="EMBL" id="RAPK01000007">
    <property type="protein sequence ID" value="RKD75635.1"/>
    <property type="molecule type" value="Genomic_DNA"/>
</dbReference>
<keyword evidence="2" id="KW-0812">Transmembrane</keyword>
<accession>A0A419V6M1</accession>
<gene>
    <name evidence="3" type="ORF">ATL39_1336</name>
</gene>
<feature type="transmembrane region" description="Helical" evidence="2">
    <location>
        <begin position="16"/>
        <end position="35"/>
    </location>
</feature>
<keyword evidence="2" id="KW-1133">Transmembrane helix</keyword>
<comment type="caution">
    <text evidence="3">The sequence shown here is derived from an EMBL/GenBank/DDBJ whole genome shotgun (WGS) entry which is preliminary data.</text>
</comment>
<evidence type="ECO:0000256" key="2">
    <source>
        <dbReference type="SAM" id="Phobius"/>
    </source>
</evidence>
<evidence type="ECO:0000313" key="4">
    <source>
        <dbReference type="Proteomes" id="UP000285120"/>
    </source>
</evidence>
<reference evidence="3 4" key="1">
    <citation type="submission" date="2018-09" db="EMBL/GenBank/DDBJ databases">
        <title>Genomic Encyclopedia of Archaeal and Bacterial Type Strains, Phase II (KMG-II): from individual species to whole genera.</title>
        <authorList>
            <person name="Goeker M."/>
        </authorList>
    </citation>
    <scope>NUCLEOTIDE SEQUENCE [LARGE SCALE GENOMIC DNA]</scope>
    <source>
        <strain evidence="3 4">DSM 17008</strain>
    </source>
</reference>
<feature type="region of interest" description="Disordered" evidence="1">
    <location>
        <begin position="87"/>
        <end position="113"/>
    </location>
</feature>
<keyword evidence="4" id="KW-1185">Reference proteome</keyword>
<protein>
    <submittedName>
        <fullName evidence="3">Uncharacterized protein</fullName>
    </submittedName>
</protein>
<organism evidence="3 4">
    <name type="scientific">Sinobaca qinghaiensis</name>
    <dbReference type="NCBI Taxonomy" id="342944"/>
    <lineage>
        <taxon>Bacteria</taxon>
        <taxon>Bacillati</taxon>
        <taxon>Bacillota</taxon>
        <taxon>Bacilli</taxon>
        <taxon>Bacillales</taxon>
        <taxon>Sporolactobacillaceae</taxon>
        <taxon>Sinobaca</taxon>
    </lineage>
</organism>
<dbReference type="RefSeq" id="WP_120192499.1">
    <property type="nucleotide sequence ID" value="NZ_RAPK01000007.1"/>
</dbReference>
<dbReference type="Proteomes" id="UP000285120">
    <property type="component" value="Unassembled WGS sequence"/>
</dbReference>